<organism evidence="2 3">
    <name type="scientific">Polynucleobacter brandtiae</name>
    <dbReference type="NCBI Taxonomy" id="1938816"/>
    <lineage>
        <taxon>Bacteria</taxon>
        <taxon>Pseudomonadati</taxon>
        <taxon>Pseudomonadota</taxon>
        <taxon>Betaproteobacteria</taxon>
        <taxon>Burkholderiales</taxon>
        <taxon>Burkholderiaceae</taxon>
        <taxon>Polynucleobacter</taxon>
    </lineage>
</organism>
<sequence>MPHIHSIYIAPFAGKAMLQIPSAEIIAGEGIKGDRYATSQGAFSGSIPTKIRHISLIATSGIDDANQALKNLISKPFLEAETRRNIVMQNISAQDLNDLVGVVFYLGRLKFKGIELCTPCERPAKLLGRIHFLDAFENRGGLRAEAYESGVLSCGNTLSIVRPNSL</sequence>
<dbReference type="InterPro" id="IPR052716">
    <property type="entry name" value="MOSC_domain"/>
</dbReference>
<dbReference type="InterPro" id="IPR011037">
    <property type="entry name" value="Pyrv_Knase-like_insert_dom_sf"/>
</dbReference>
<evidence type="ECO:0000313" key="3">
    <source>
        <dbReference type="Proteomes" id="UP000229366"/>
    </source>
</evidence>
<dbReference type="AlphaFoldDB" id="A0A2M8VQR1"/>
<comment type="caution">
    <text evidence="2">The sequence shown here is derived from an EMBL/GenBank/DDBJ whole genome shotgun (WGS) entry which is preliminary data.</text>
</comment>
<dbReference type="SUPFAM" id="SSF50800">
    <property type="entry name" value="PK beta-barrel domain-like"/>
    <property type="match status" value="1"/>
</dbReference>
<accession>A0A2M8VQR1</accession>
<dbReference type="PANTHER" id="PTHR36930:SF1">
    <property type="entry name" value="MOSC DOMAIN-CONTAINING PROTEIN"/>
    <property type="match status" value="1"/>
</dbReference>
<name>A0A2M8VQR1_9BURK</name>
<dbReference type="Proteomes" id="UP000229366">
    <property type="component" value="Unassembled WGS sequence"/>
</dbReference>
<dbReference type="GO" id="GO:0030170">
    <property type="term" value="F:pyridoxal phosphate binding"/>
    <property type="evidence" value="ECO:0007669"/>
    <property type="project" value="InterPro"/>
</dbReference>
<evidence type="ECO:0000313" key="2">
    <source>
        <dbReference type="EMBL" id="PJI79492.1"/>
    </source>
</evidence>
<dbReference type="GO" id="GO:0003824">
    <property type="term" value="F:catalytic activity"/>
    <property type="evidence" value="ECO:0007669"/>
    <property type="project" value="InterPro"/>
</dbReference>
<dbReference type="EMBL" id="PGTX01000003">
    <property type="protein sequence ID" value="PJI79492.1"/>
    <property type="molecule type" value="Genomic_DNA"/>
</dbReference>
<feature type="domain" description="MOSC" evidence="1">
    <location>
        <begin position="18"/>
        <end position="161"/>
    </location>
</feature>
<gene>
    <name evidence="2" type="ORF">B0G85_1599</name>
</gene>
<protein>
    <recommendedName>
        <fullName evidence="1">MOSC domain-containing protein</fullName>
    </recommendedName>
</protein>
<dbReference type="PANTHER" id="PTHR36930">
    <property type="entry name" value="METAL-SULFUR CLUSTER BIOSYNTHESIS PROTEINS YUAD-RELATED"/>
    <property type="match status" value="1"/>
</dbReference>
<keyword evidence="3" id="KW-1185">Reference proteome</keyword>
<proteinExistence type="predicted"/>
<evidence type="ECO:0000259" key="1">
    <source>
        <dbReference type="PROSITE" id="PS51340"/>
    </source>
</evidence>
<dbReference type="PROSITE" id="PS51340">
    <property type="entry name" value="MOSC"/>
    <property type="match status" value="1"/>
</dbReference>
<dbReference type="InterPro" id="IPR005302">
    <property type="entry name" value="MoCF_Sase_C"/>
</dbReference>
<dbReference type="Gene3D" id="2.40.33.20">
    <property type="entry name" value="PK beta-barrel domain-like"/>
    <property type="match status" value="1"/>
</dbReference>
<reference evidence="2 3" key="1">
    <citation type="submission" date="2017-11" db="EMBL/GenBank/DDBJ databases">
        <title>Genomic Encyclopedia of Type Strains, Phase III (KMG-III): the genomes of soil and plant-associated and newly described type strains.</title>
        <authorList>
            <person name="Whitman W."/>
        </authorList>
    </citation>
    <scope>NUCLEOTIDE SEQUENCE [LARGE SCALE GENOMIC DNA]</scope>
    <source>
        <strain evidence="2 3">UB-Domo-W1</strain>
    </source>
</reference>
<dbReference type="GO" id="GO:0030151">
    <property type="term" value="F:molybdenum ion binding"/>
    <property type="evidence" value="ECO:0007669"/>
    <property type="project" value="InterPro"/>
</dbReference>